<dbReference type="Gene3D" id="1.10.287.130">
    <property type="match status" value="1"/>
</dbReference>
<evidence type="ECO:0000259" key="8">
    <source>
        <dbReference type="PROSITE" id="PS50109"/>
    </source>
</evidence>
<dbReference type="GO" id="GO:0009927">
    <property type="term" value="F:histidine phosphotransfer kinase activity"/>
    <property type="evidence" value="ECO:0007669"/>
    <property type="project" value="TreeGrafter"/>
</dbReference>
<dbReference type="InterPro" id="IPR005467">
    <property type="entry name" value="His_kinase_dom"/>
</dbReference>
<dbReference type="PROSITE" id="PS50109">
    <property type="entry name" value="HIS_KIN"/>
    <property type="match status" value="1"/>
</dbReference>
<evidence type="ECO:0000256" key="5">
    <source>
        <dbReference type="ARBA" id="ARBA00022777"/>
    </source>
</evidence>
<comment type="catalytic activity">
    <reaction evidence="1">
        <text>ATP + protein L-histidine = ADP + protein N-phospho-L-histidine.</text>
        <dbReference type="EC" id="2.7.13.3"/>
    </reaction>
</comment>
<keyword evidence="5" id="KW-0418">Kinase</keyword>
<dbReference type="InterPro" id="IPR036890">
    <property type="entry name" value="HATPase_C_sf"/>
</dbReference>
<name>A0A0G4HZV3_9ALVE</name>
<dbReference type="SMART" id="SM00387">
    <property type="entry name" value="HATPase_c"/>
    <property type="match status" value="1"/>
</dbReference>
<keyword evidence="7" id="KW-0472">Membrane</keyword>
<reference evidence="9" key="1">
    <citation type="submission" date="2014-11" db="EMBL/GenBank/DDBJ databases">
        <authorList>
            <person name="Otto D Thomas"/>
            <person name="Naeem Raeece"/>
        </authorList>
    </citation>
    <scope>NUCLEOTIDE SEQUENCE</scope>
</reference>
<dbReference type="Gene3D" id="3.30.565.10">
    <property type="entry name" value="Histidine kinase-like ATPase, C-terminal domain"/>
    <property type="match status" value="1"/>
</dbReference>
<dbReference type="GO" id="GO:0005886">
    <property type="term" value="C:plasma membrane"/>
    <property type="evidence" value="ECO:0007669"/>
    <property type="project" value="TreeGrafter"/>
</dbReference>
<dbReference type="PANTHER" id="PTHR43047:SF69">
    <property type="entry name" value="HISTIDINE KINASE CONTAINING CHEY-HOMOLOGOUS RECEIVER DOMAIN-RELATED"/>
    <property type="match status" value="1"/>
</dbReference>
<dbReference type="PRINTS" id="PR00344">
    <property type="entry name" value="BCTRLSENSOR"/>
</dbReference>
<proteinExistence type="predicted"/>
<keyword evidence="7" id="KW-1133">Transmembrane helix</keyword>
<evidence type="ECO:0000256" key="2">
    <source>
        <dbReference type="ARBA" id="ARBA00012438"/>
    </source>
</evidence>
<dbReference type="InterPro" id="IPR003594">
    <property type="entry name" value="HATPase_dom"/>
</dbReference>
<protein>
    <recommendedName>
        <fullName evidence="2">histidine kinase</fullName>
        <ecNumber evidence="2">2.7.13.3</ecNumber>
    </recommendedName>
</protein>
<evidence type="ECO:0000256" key="4">
    <source>
        <dbReference type="ARBA" id="ARBA00022679"/>
    </source>
</evidence>
<feature type="transmembrane region" description="Helical" evidence="7">
    <location>
        <begin position="84"/>
        <end position="103"/>
    </location>
</feature>
<dbReference type="EC" id="2.7.13.3" evidence="2"/>
<keyword evidence="3" id="KW-0597">Phosphoprotein</keyword>
<evidence type="ECO:0000256" key="6">
    <source>
        <dbReference type="SAM" id="MobiDB-lite"/>
    </source>
</evidence>
<dbReference type="PhylomeDB" id="A0A0G4HZV3"/>
<keyword evidence="7" id="KW-0812">Transmembrane</keyword>
<dbReference type="PANTHER" id="PTHR43047">
    <property type="entry name" value="TWO-COMPONENT HISTIDINE PROTEIN KINASE"/>
    <property type="match status" value="1"/>
</dbReference>
<dbReference type="EMBL" id="CDMZ01004552">
    <property type="protein sequence ID" value="CEM50090.1"/>
    <property type="molecule type" value="Genomic_DNA"/>
</dbReference>
<evidence type="ECO:0000313" key="9">
    <source>
        <dbReference type="EMBL" id="CEM50090.1"/>
    </source>
</evidence>
<accession>A0A0G4HZV3</accession>
<keyword evidence="4" id="KW-0808">Transferase</keyword>
<dbReference type="InterPro" id="IPR004358">
    <property type="entry name" value="Sig_transdc_His_kin-like_C"/>
</dbReference>
<dbReference type="InterPro" id="IPR003661">
    <property type="entry name" value="HisK_dim/P_dom"/>
</dbReference>
<evidence type="ECO:0000256" key="3">
    <source>
        <dbReference type="ARBA" id="ARBA00022553"/>
    </source>
</evidence>
<dbReference type="CDD" id="cd00082">
    <property type="entry name" value="HisKA"/>
    <property type="match status" value="1"/>
</dbReference>
<sequence>MKFQAAPESGMTSDPRTLALRKQLEKMRTPFRLLFGPLAWFMFIVLCASGSTPLSTALVGSGTCAIVMNCTDIALYFRRHTDFIVVLFMSCMVWGGAAAFGLFETERLPPDIAAKMPLHHGGSFFSMLAVGNSFQLRREAFLVFVFNLLMSHACMRVKFVSTYGSPEDHMDTLSMLIFAGLCCFFLRSLRDEAFFAAVEFKKMKQHAEKQKHSFLAYIMHEVRNPLSASCLLMCEQSEVIAELKQLVEAHADQRGGAREGEEKERDMEDLQMKLESLDDLSRTVLSQIDQMGNICDDVLHLEKLASGTFEFSFSPGSVVRFYEETVREAAPVFKSKHLVFKPEIYVADSVNVFSLSEEEDVRVWADFARLKQVLSNFLSNARKFSPAGGAVSFRLEVCLLSESPSHSRGGSPHASHLPDDAFTEGSTWVRLRFSVKDRGVGLSEEDLPKLFKPYSQIRAGEQQNGGGTGLGLCISRVLVDAHCGGTIAAVSEGTGKGSEFFFEFDSPIVGMLPSDDSPGLSPSANVAVGGGSGCGEAGSAENVDIEVREGGAE</sequence>
<evidence type="ECO:0000256" key="7">
    <source>
        <dbReference type="SAM" id="Phobius"/>
    </source>
</evidence>
<feature type="domain" description="Histidine kinase" evidence="8">
    <location>
        <begin position="217"/>
        <end position="508"/>
    </location>
</feature>
<gene>
    <name evidence="9" type="ORF">Cvel_9791</name>
</gene>
<dbReference type="GO" id="GO:0000155">
    <property type="term" value="F:phosphorelay sensor kinase activity"/>
    <property type="evidence" value="ECO:0007669"/>
    <property type="project" value="InterPro"/>
</dbReference>
<dbReference type="AlphaFoldDB" id="A0A0G4HZV3"/>
<evidence type="ECO:0000256" key="1">
    <source>
        <dbReference type="ARBA" id="ARBA00000085"/>
    </source>
</evidence>
<feature type="region of interest" description="Disordered" evidence="6">
    <location>
        <begin position="532"/>
        <end position="553"/>
    </location>
</feature>
<organism evidence="9">
    <name type="scientific">Chromera velia CCMP2878</name>
    <dbReference type="NCBI Taxonomy" id="1169474"/>
    <lineage>
        <taxon>Eukaryota</taxon>
        <taxon>Sar</taxon>
        <taxon>Alveolata</taxon>
        <taxon>Colpodellida</taxon>
        <taxon>Chromeraceae</taxon>
        <taxon>Chromera</taxon>
    </lineage>
</organism>
<dbReference type="Pfam" id="PF02518">
    <property type="entry name" value="HATPase_c"/>
    <property type="match status" value="1"/>
</dbReference>
<dbReference type="VEuPathDB" id="CryptoDB:Cvel_9791"/>
<feature type="transmembrane region" description="Helical" evidence="7">
    <location>
        <begin position="31"/>
        <end position="51"/>
    </location>
</feature>
<dbReference type="SUPFAM" id="SSF55874">
    <property type="entry name" value="ATPase domain of HSP90 chaperone/DNA topoisomerase II/histidine kinase"/>
    <property type="match status" value="1"/>
</dbReference>